<feature type="compositionally biased region" description="Low complexity" evidence="2">
    <location>
        <begin position="178"/>
        <end position="188"/>
    </location>
</feature>
<protein>
    <submittedName>
        <fullName evidence="3">Aromatic amino acid lyase</fullName>
    </submittedName>
</protein>
<dbReference type="PANTHER" id="PTHR10362">
    <property type="entry name" value="HISTIDINE AMMONIA-LYASE"/>
    <property type="match status" value="1"/>
</dbReference>
<organism evidence="3 4">
    <name type="scientific">Lentzea xinjiangensis</name>
    <dbReference type="NCBI Taxonomy" id="402600"/>
    <lineage>
        <taxon>Bacteria</taxon>
        <taxon>Bacillati</taxon>
        <taxon>Actinomycetota</taxon>
        <taxon>Actinomycetes</taxon>
        <taxon>Pseudonocardiales</taxon>
        <taxon>Pseudonocardiaceae</taxon>
        <taxon>Lentzea</taxon>
    </lineage>
</organism>
<evidence type="ECO:0000313" key="4">
    <source>
        <dbReference type="Proteomes" id="UP000199352"/>
    </source>
</evidence>
<dbReference type="InterPro" id="IPR024083">
    <property type="entry name" value="Fumarase/histidase_N"/>
</dbReference>
<dbReference type="Pfam" id="PF00221">
    <property type="entry name" value="Lyase_aromatic"/>
    <property type="match status" value="1"/>
</dbReference>
<feature type="compositionally biased region" description="Basic and acidic residues" evidence="2">
    <location>
        <begin position="140"/>
        <end position="154"/>
    </location>
</feature>
<evidence type="ECO:0000313" key="3">
    <source>
        <dbReference type="EMBL" id="SES32475.1"/>
    </source>
</evidence>
<proteinExistence type="predicted"/>
<dbReference type="GO" id="GO:0016841">
    <property type="term" value="F:ammonia-lyase activity"/>
    <property type="evidence" value="ECO:0007669"/>
    <property type="project" value="UniProtKB-ARBA"/>
</dbReference>
<dbReference type="PROSITE" id="PS51257">
    <property type="entry name" value="PROKAR_LIPOPROTEIN"/>
    <property type="match status" value="1"/>
</dbReference>
<dbReference type="SUPFAM" id="SSF48557">
    <property type="entry name" value="L-aspartase-like"/>
    <property type="match status" value="1"/>
</dbReference>
<feature type="compositionally biased region" description="Basic residues" evidence="2">
    <location>
        <begin position="155"/>
        <end position="164"/>
    </location>
</feature>
<dbReference type="InterPro" id="IPR008948">
    <property type="entry name" value="L-Aspartase-like"/>
</dbReference>
<dbReference type="AlphaFoldDB" id="A0A1H9WF66"/>
<dbReference type="EMBL" id="FOFR01000033">
    <property type="protein sequence ID" value="SES32475.1"/>
    <property type="molecule type" value="Genomic_DNA"/>
</dbReference>
<keyword evidence="4" id="KW-1185">Reference proteome</keyword>
<name>A0A1H9WF66_9PSEU</name>
<evidence type="ECO:0000256" key="1">
    <source>
        <dbReference type="ARBA" id="ARBA00023239"/>
    </source>
</evidence>
<dbReference type="STRING" id="402600.SAMN05216188_13317"/>
<evidence type="ECO:0000256" key="2">
    <source>
        <dbReference type="SAM" id="MobiDB-lite"/>
    </source>
</evidence>
<dbReference type="InterPro" id="IPR001106">
    <property type="entry name" value="Aromatic_Lyase"/>
</dbReference>
<dbReference type="Proteomes" id="UP000199352">
    <property type="component" value="Unassembled WGS sequence"/>
</dbReference>
<sequence length="291" mass="31021">MKRRRATSPSPGTTTSTSACARLPVRAGHAVGWQTGYGATTGFGPLVTFDGSENQAAQSDNALQHLAAGQGRELPPGVVRATMLVRTWSLARGVSGISPSALDALCAALETDFTPVVPGLRWHEDGRRRRAGRGRPAPPEPDRLRRSVDGQRHLGHERRGRARRGVTAAVPPDRGAAHRGAGRPAGCRTGLPGPPAAQRVRPPRPSAPHFERTRRGRGRPATGPCRSPTASGACRTSWARRCRLSTGRPTWWTAISTVSATTPCSSRTTTWWLTAATSSASPSRSRETCSR</sequence>
<gene>
    <name evidence="3" type="ORF">SAMN05216188_13317</name>
</gene>
<dbReference type="Gene3D" id="1.10.275.10">
    <property type="entry name" value="Fumarase/aspartase (N-terminal domain)"/>
    <property type="match status" value="1"/>
</dbReference>
<reference evidence="4" key="1">
    <citation type="submission" date="2016-10" db="EMBL/GenBank/DDBJ databases">
        <authorList>
            <person name="Varghese N."/>
            <person name="Submissions S."/>
        </authorList>
    </citation>
    <scope>NUCLEOTIDE SEQUENCE [LARGE SCALE GENOMIC DNA]</scope>
    <source>
        <strain evidence="4">CGMCC 4.3525</strain>
    </source>
</reference>
<keyword evidence="1 3" id="KW-0456">Lyase</keyword>
<accession>A0A1H9WF66</accession>
<feature type="region of interest" description="Disordered" evidence="2">
    <location>
        <begin position="124"/>
        <end position="232"/>
    </location>
</feature>